<feature type="transmembrane region" description="Helical" evidence="3">
    <location>
        <begin position="713"/>
        <end position="732"/>
    </location>
</feature>
<gene>
    <name evidence="4" type="ORF">THTE_2154</name>
</gene>
<proteinExistence type="predicted"/>
<dbReference type="SUPFAM" id="SSF48695">
    <property type="entry name" value="Multiheme cytochromes"/>
    <property type="match status" value="1"/>
</dbReference>
<keyword evidence="5" id="KW-1185">Reference proteome</keyword>
<keyword evidence="3" id="KW-0812">Transmembrane</keyword>
<dbReference type="EMBL" id="CP018477">
    <property type="protein sequence ID" value="ASV74756.1"/>
    <property type="molecule type" value="Genomic_DNA"/>
</dbReference>
<evidence type="ECO:0000313" key="4">
    <source>
        <dbReference type="EMBL" id="ASV74756.1"/>
    </source>
</evidence>
<keyword evidence="3" id="KW-1133">Transmembrane helix</keyword>
<dbReference type="PANTHER" id="PTHR35038">
    <property type="entry name" value="DISSIMILATORY SULFITE REDUCTASE SIRA"/>
    <property type="match status" value="1"/>
</dbReference>
<dbReference type="KEGG" id="ttf:THTE_2154"/>
<dbReference type="InterPro" id="IPR036280">
    <property type="entry name" value="Multihaem_cyt_sf"/>
</dbReference>
<evidence type="ECO:0000256" key="1">
    <source>
        <dbReference type="ARBA" id="ARBA00022729"/>
    </source>
</evidence>
<feature type="compositionally biased region" description="Polar residues" evidence="2">
    <location>
        <begin position="204"/>
        <end position="214"/>
    </location>
</feature>
<accession>A0A286RFM1</accession>
<dbReference type="RefSeq" id="WP_095414992.1">
    <property type="nucleotide sequence ID" value="NZ_CP018477.1"/>
</dbReference>
<evidence type="ECO:0000313" key="5">
    <source>
        <dbReference type="Proteomes" id="UP000215086"/>
    </source>
</evidence>
<organism evidence="4 5">
    <name type="scientific">Thermogutta terrifontis</name>
    <dbReference type="NCBI Taxonomy" id="1331910"/>
    <lineage>
        <taxon>Bacteria</taxon>
        <taxon>Pseudomonadati</taxon>
        <taxon>Planctomycetota</taxon>
        <taxon>Planctomycetia</taxon>
        <taxon>Pirellulales</taxon>
        <taxon>Thermoguttaceae</taxon>
        <taxon>Thermogutta</taxon>
    </lineage>
</organism>
<dbReference type="AlphaFoldDB" id="A0A286RFM1"/>
<dbReference type="Proteomes" id="UP000215086">
    <property type="component" value="Chromosome"/>
</dbReference>
<keyword evidence="1" id="KW-0732">Signal</keyword>
<dbReference type="InterPro" id="IPR051829">
    <property type="entry name" value="Multiheme_Cytochr_ET"/>
</dbReference>
<protein>
    <submittedName>
        <fullName evidence="4">Putative reductase</fullName>
    </submittedName>
</protein>
<evidence type="ECO:0000256" key="3">
    <source>
        <dbReference type="SAM" id="Phobius"/>
    </source>
</evidence>
<feature type="region of interest" description="Disordered" evidence="2">
    <location>
        <begin position="172"/>
        <end position="220"/>
    </location>
</feature>
<name>A0A286RFM1_9BACT</name>
<sequence length="748" mass="82521">MGTTKRNWVRRVLERSAVWAAVLPLMMLSSDRCMAIAEVAQSQRQENLTEITHRPVRLLDANGQNVIASGQPVSAERTCGACHDAQYISNHCYHADLGIRRWFRPGQSERVAHAWDYTSGGVGGWTPFFYQRLSPPGESKPDLGLADWLRTYGFRYVGGRLGQFGFGHQLLTKRGGHSPEQAATPNDTPAGGPQVEKSGPDAMASSSPGSQSELTWDPDLISTLSGNQPVRWDWGSSGTLEMNCFLCHLHSPDSASRIEEIKAGRFAWAVTATLASTGAVVRKGTQWEYNKQAFDQRGAVVAQAFRIERPTAEQCGQCHGKVVSAHEQLSCLEISWSDWSTLTKGQIFSPQRISDSELNIAGKETLVRPWDIHAASLLDCRHCHFSLDNPALFEPPARGRPKHLRFEPRRLSFAEYLERPSHQFAKGDTAQGKIAPEFTGTMRTCRDCHDATAAHEWLPFRAVHLARLECETCHIPAVYAPALEAIDWSAPANGQPFLEWRGVTSSTSTTVPLITGFRPVILPRKAVDGELRLGPYNLVRASYWVEGGASPRPVRLRDLEAILSGVSHNTGHRRSESSVVFSTNQQTRSLQPHYSTTEIGGRLKNAGVSSPEYTVEIWPFGIHHGVAPARLAIRQCETCHSSSSLLGQSFSLGKVQDDDKSREARIVSSSGIPQAYSLQISSSTQNPVLILTPTPEKAGFYILGKSRHNWVDWLGFLALVGIVLAIVLHTSFRIVPYLSSVRSIGRQD</sequence>
<dbReference type="OrthoDB" id="9783375at2"/>
<keyword evidence="3" id="KW-0472">Membrane</keyword>
<reference evidence="4 5" key="1">
    <citation type="journal article" name="Front. Microbiol.">
        <title>Sugar Metabolism of the First Thermophilic Planctomycete Thermogutta terrifontis: Comparative Genomic and Transcriptomic Approaches.</title>
        <authorList>
            <person name="Elcheninov A.G."/>
            <person name="Menzel P."/>
            <person name="Gudbergsdottir S.R."/>
            <person name="Slesarev A.I."/>
            <person name="Kadnikov V.V."/>
            <person name="Krogh A."/>
            <person name="Bonch-Osmolovskaya E.A."/>
            <person name="Peng X."/>
            <person name="Kublanov I.V."/>
        </authorList>
    </citation>
    <scope>NUCLEOTIDE SEQUENCE [LARGE SCALE GENOMIC DNA]</scope>
    <source>
        <strain evidence="4 5">R1</strain>
    </source>
</reference>
<evidence type="ECO:0000256" key="2">
    <source>
        <dbReference type="SAM" id="MobiDB-lite"/>
    </source>
</evidence>